<feature type="domain" description="DyP dimeric alpha+beta barrel" evidence="6">
    <location>
        <begin position="18"/>
        <end position="158"/>
    </location>
</feature>
<evidence type="ECO:0000313" key="8">
    <source>
        <dbReference type="Proteomes" id="UP000199628"/>
    </source>
</evidence>
<evidence type="ECO:0000256" key="3">
    <source>
        <dbReference type="ARBA" id="ARBA00022723"/>
    </source>
</evidence>
<evidence type="ECO:0000256" key="4">
    <source>
        <dbReference type="ARBA" id="ARBA00023002"/>
    </source>
</evidence>
<gene>
    <name evidence="7" type="ORF">SAMN04488239_1174</name>
</gene>
<dbReference type="GO" id="GO:0020037">
    <property type="term" value="F:heme binding"/>
    <property type="evidence" value="ECO:0007669"/>
    <property type="project" value="InterPro"/>
</dbReference>
<evidence type="ECO:0000256" key="5">
    <source>
        <dbReference type="ARBA" id="ARBA00023004"/>
    </source>
</evidence>
<dbReference type="Proteomes" id="UP000199628">
    <property type="component" value="Unassembled WGS sequence"/>
</dbReference>
<sequence length="470" mass="52038">MSEIDAAVSPTKDFAPQNVQGNILRGYRHGKVRHLMLEVSNRDVARRFLAASADGTQKDVPRITRSADWSRDNPLETCFNIGITFAGLRALGLPAEQLATFPSEYAEGMARRAIKLGDFGQSAPENWPSPFDQPDRIHIVASIYSNDETAFDTVEVQVGRAFTILGTRNGRNLPDDKVFFGYTDSISQPRFKHVFDPDQVGVDEPKDPLGTVLLGYVTHFEGVEFAIPEPKNVFRDSAFNAFRVLQQNTDAFEAYLSKAATELEKNPRQYELLPKGAEANINGGTNRHEALREVVAAQMCGRWRNGTPYELSPNSDVLGDLSKTNYDYKFGSRCPAGSHMRRANPRGGPIVQRVANYSRRLVRRGMSYGPDPETGEHGLLGNFIGANYGAQFEAVMCDWINFGLQDPEITGTNDPLLGANEPETSVFYLTTSTEHRIRLSGFPRFVIARGGAYTMLPSLSAIRYLSGLKG</sequence>
<dbReference type="STRING" id="639004.SAMN04488239_1174"/>
<accession>A0A1G7BVY6</accession>
<keyword evidence="3" id="KW-0479">Metal-binding</keyword>
<dbReference type="GO" id="GO:0005829">
    <property type="term" value="C:cytosol"/>
    <property type="evidence" value="ECO:0007669"/>
    <property type="project" value="TreeGrafter"/>
</dbReference>
<proteinExistence type="predicted"/>
<organism evidence="7 8">
    <name type="scientific">Ruegeria marina</name>
    <dbReference type="NCBI Taxonomy" id="639004"/>
    <lineage>
        <taxon>Bacteria</taxon>
        <taxon>Pseudomonadati</taxon>
        <taxon>Pseudomonadota</taxon>
        <taxon>Alphaproteobacteria</taxon>
        <taxon>Rhodobacterales</taxon>
        <taxon>Roseobacteraceae</taxon>
        <taxon>Ruegeria</taxon>
    </lineage>
</organism>
<evidence type="ECO:0000256" key="2">
    <source>
        <dbReference type="ARBA" id="ARBA00022559"/>
    </source>
</evidence>
<dbReference type="Pfam" id="PF21105">
    <property type="entry name" value="DyP_N"/>
    <property type="match status" value="1"/>
</dbReference>
<reference evidence="8" key="1">
    <citation type="submission" date="2016-10" db="EMBL/GenBank/DDBJ databases">
        <authorList>
            <person name="Varghese N."/>
            <person name="Submissions S."/>
        </authorList>
    </citation>
    <scope>NUCLEOTIDE SEQUENCE [LARGE SCALE GENOMIC DNA]</scope>
    <source>
        <strain evidence="8">CGMCC 1.9108</strain>
    </source>
</reference>
<comment type="cofactor">
    <cofactor evidence="1">
        <name>heme b</name>
        <dbReference type="ChEBI" id="CHEBI:60344"/>
    </cofactor>
</comment>
<dbReference type="OrthoDB" id="236246at2"/>
<dbReference type="EMBL" id="FMZV01000017">
    <property type="protein sequence ID" value="SDE30730.1"/>
    <property type="molecule type" value="Genomic_DNA"/>
</dbReference>
<dbReference type="SUPFAM" id="SSF54909">
    <property type="entry name" value="Dimeric alpha+beta barrel"/>
    <property type="match status" value="1"/>
</dbReference>
<evidence type="ECO:0000259" key="6">
    <source>
        <dbReference type="Pfam" id="PF21105"/>
    </source>
</evidence>
<keyword evidence="8" id="KW-1185">Reference proteome</keyword>
<keyword evidence="4" id="KW-0560">Oxidoreductase</keyword>
<dbReference type="PANTHER" id="PTHR30521">
    <property type="entry name" value="DEFERROCHELATASE/PEROXIDASE"/>
    <property type="match status" value="1"/>
</dbReference>
<dbReference type="InterPro" id="IPR011008">
    <property type="entry name" value="Dimeric_a/b-barrel"/>
</dbReference>
<evidence type="ECO:0000313" key="7">
    <source>
        <dbReference type="EMBL" id="SDE30730.1"/>
    </source>
</evidence>
<dbReference type="PROSITE" id="PS51404">
    <property type="entry name" value="DYP_PEROXIDASE"/>
    <property type="match status" value="1"/>
</dbReference>
<keyword evidence="2" id="KW-0575">Peroxidase</keyword>
<dbReference type="GO" id="GO:0004601">
    <property type="term" value="F:peroxidase activity"/>
    <property type="evidence" value="ECO:0007669"/>
    <property type="project" value="UniProtKB-KW"/>
</dbReference>
<dbReference type="RefSeq" id="WP_093035779.1">
    <property type="nucleotide sequence ID" value="NZ_FMZV01000017.1"/>
</dbReference>
<name>A0A1G7BVY6_9RHOB</name>
<dbReference type="InterPro" id="IPR006314">
    <property type="entry name" value="Dyp_peroxidase"/>
</dbReference>
<evidence type="ECO:0000256" key="1">
    <source>
        <dbReference type="ARBA" id="ARBA00001970"/>
    </source>
</evidence>
<dbReference type="PANTHER" id="PTHR30521:SF5">
    <property type="entry name" value="BLR4509 PROTEIN"/>
    <property type="match status" value="1"/>
</dbReference>
<keyword evidence="5" id="KW-0408">Iron</keyword>
<dbReference type="AlphaFoldDB" id="A0A1G7BVY6"/>
<protein>
    <recommendedName>
        <fullName evidence="6">DyP dimeric alpha+beta barrel domain-containing protein</fullName>
    </recommendedName>
</protein>
<dbReference type="GO" id="GO:0046872">
    <property type="term" value="F:metal ion binding"/>
    <property type="evidence" value="ECO:0007669"/>
    <property type="project" value="UniProtKB-KW"/>
</dbReference>
<dbReference type="InterPro" id="IPR049509">
    <property type="entry name" value="DyP_N"/>
</dbReference>